<feature type="compositionally biased region" description="Polar residues" evidence="1">
    <location>
        <begin position="215"/>
        <end position="235"/>
    </location>
</feature>
<gene>
    <name evidence="2" type="ORF">PCASD_26672</name>
</gene>
<dbReference type="AlphaFoldDB" id="A0A2N5RZV7"/>
<protein>
    <submittedName>
        <fullName evidence="2">Uncharacterized protein</fullName>
    </submittedName>
</protein>
<name>A0A2N5RZV7_9BASI</name>
<organism evidence="2 3">
    <name type="scientific">Puccinia coronata f. sp. avenae</name>
    <dbReference type="NCBI Taxonomy" id="200324"/>
    <lineage>
        <taxon>Eukaryota</taxon>
        <taxon>Fungi</taxon>
        <taxon>Dikarya</taxon>
        <taxon>Basidiomycota</taxon>
        <taxon>Pucciniomycotina</taxon>
        <taxon>Pucciniomycetes</taxon>
        <taxon>Pucciniales</taxon>
        <taxon>Pucciniaceae</taxon>
        <taxon>Puccinia</taxon>
    </lineage>
</organism>
<proteinExistence type="predicted"/>
<feature type="region of interest" description="Disordered" evidence="1">
    <location>
        <begin position="210"/>
        <end position="237"/>
    </location>
</feature>
<accession>A0A2N5RZV7</accession>
<evidence type="ECO:0000313" key="3">
    <source>
        <dbReference type="Proteomes" id="UP000235392"/>
    </source>
</evidence>
<dbReference type="EMBL" id="PGCI01001212">
    <property type="protein sequence ID" value="PLW06525.1"/>
    <property type="molecule type" value="Genomic_DNA"/>
</dbReference>
<evidence type="ECO:0000256" key="1">
    <source>
        <dbReference type="SAM" id="MobiDB-lite"/>
    </source>
</evidence>
<reference evidence="2 3" key="1">
    <citation type="submission" date="2017-11" db="EMBL/GenBank/DDBJ databases">
        <title>De novo assembly and phasing of dikaryotic genomes from two isolates of Puccinia coronata f. sp. avenae, the causal agent of oat crown rust.</title>
        <authorList>
            <person name="Miller M.E."/>
            <person name="Zhang Y."/>
            <person name="Omidvar V."/>
            <person name="Sperschneider J."/>
            <person name="Schwessinger B."/>
            <person name="Raley C."/>
            <person name="Palmer J.M."/>
            <person name="Garnica D."/>
            <person name="Upadhyaya N."/>
            <person name="Rathjen J."/>
            <person name="Taylor J.M."/>
            <person name="Park R.F."/>
            <person name="Dodds P.N."/>
            <person name="Hirsch C.D."/>
            <person name="Kianian S.F."/>
            <person name="Figueroa M."/>
        </authorList>
    </citation>
    <scope>NUCLEOTIDE SEQUENCE [LARGE SCALE GENOMIC DNA]</scope>
    <source>
        <strain evidence="2">12SD80</strain>
    </source>
</reference>
<comment type="caution">
    <text evidence="2">The sequence shown here is derived from an EMBL/GenBank/DDBJ whole genome shotgun (WGS) entry which is preliminary data.</text>
</comment>
<sequence>MVMDPQQKSSKTLPTLFEVHKDQDFSCPNHPGQKENLQEERNISAIVIDKSTFKLNNIPTTDPAQLLSWWFSTGISKAGGLVCKKCKGQKKKKLPTALSKFSAEVSRLSFEGGKAPAHLYINVDVVPIADRAEQREFMGHLDWPFKLTVGNEEYTMWTSSGYKLCHLLTLLDPEKEFMEASIKKIHKDNPNVKENLPFVKMHEVLNISHYADEPNPNSSDPKFLNSGNELDTEAQQEGPLVVPTVKTKNPVGGLKIQIRAKKPAVEMVDKAPAVPNNIGRKKPLKTKNGSDYLKPLTDEDWDRIEAWGAAFFAAHWKAQEGNDDLKLKKS</sequence>
<evidence type="ECO:0000313" key="2">
    <source>
        <dbReference type="EMBL" id="PLW06525.1"/>
    </source>
</evidence>
<dbReference type="Proteomes" id="UP000235392">
    <property type="component" value="Unassembled WGS sequence"/>
</dbReference>